<organism evidence="2">
    <name type="scientific">Rhizophagus irregularis (strain DAOM 181602 / DAOM 197198 / MUCL 43194)</name>
    <name type="common">Arbuscular mycorrhizal fungus</name>
    <name type="synonym">Glomus intraradices</name>
    <dbReference type="NCBI Taxonomy" id="747089"/>
    <lineage>
        <taxon>Eukaryota</taxon>
        <taxon>Fungi</taxon>
        <taxon>Fungi incertae sedis</taxon>
        <taxon>Mucoromycota</taxon>
        <taxon>Glomeromycotina</taxon>
        <taxon>Glomeromycetes</taxon>
        <taxon>Glomerales</taxon>
        <taxon>Glomeraceae</taxon>
        <taxon>Rhizophagus</taxon>
    </lineage>
</organism>
<dbReference type="EMBL" id="KI297093">
    <property type="protein sequence ID" value="ESA00596.1"/>
    <property type="molecule type" value="Genomic_DNA"/>
</dbReference>
<sequence length="662" mass="76694">MNVLHNSDFSACNPGCDLKVYTIEASDNIHYKYQELSDFLFEKDNYKFFDLEEFTPHDIIQKYNYIKNLQLNVPVTIYQYHQGNYLGTINYIWKIPLRNNHRSETENAHIIARINEELPKYYTRQMHKNALKRIILEIDKSLNISETTANILSKKKDLQEFLKTHSFLNLTRATNITLIFMPKHRSIAVSLVDLGSIIEEFHYGPYSRFWWKMSTDKENVTFFPLRIGQKTKTCLNSHDFFVTIVVESDPSNAISSVYLQIFENGTRFSGPLVLGWQDEDIIHKLLGDVLFVPISIIIESLKIFIYGIGISSQVDWLNAGSGYKSSLIYKFNGNKQAIYVSKIEEDKCILEIYQDNQMKKKFEGETPIAVWKKSELMKKYNGNLLFGLENSFVQTLIHQHKYVIDPGIRKELVNESQSLRRYLRKDFDKKLQIDDMGNAIHVSCITHAIKRYVKLGYDITSGENIEDAIKDLAGTHVAHIQPNRSQDRKSTLGTIQGITNWAEWVWPNDTDEAGYIYGRALPGFGLWNKFSPNDTEIVENDESSAETIDPTDPPSDTISKSHESFYKGWALKENQKIRTPVKRMVPEVKELLECMFHTGTANPRQKMSAQEMRNELLRRGYEGEISLDDIPKESTIANWITTFSRKWKQSMALRNMEEAENT</sequence>
<gene>
    <name evidence="2" type="ORF">GLOINDRAFT_328524</name>
</gene>
<proteinExistence type="predicted"/>
<name>U9TB68_RHIID</name>
<dbReference type="VEuPathDB" id="FungiDB:RhiirFUN_022785"/>
<accession>U9TB68</accession>
<evidence type="ECO:0000313" key="2">
    <source>
        <dbReference type="EMBL" id="ESA00596.1"/>
    </source>
</evidence>
<protein>
    <submittedName>
        <fullName evidence="2">Uncharacterized protein</fullName>
    </submittedName>
</protein>
<dbReference type="AlphaFoldDB" id="U9TB68"/>
<reference evidence="2" key="1">
    <citation type="submission" date="2013-07" db="EMBL/GenBank/DDBJ databases">
        <title>The genome of an arbuscular mycorrhizal fungus provides insights into the evolution of the oldest plant symbiosis.</title>
        <authorList>
            <consortium name="DOE Joint Genome Institute"/>
            <person name="Tisserant E."/>
            <person name="Malbreil M."/>
            <person name="Kuo A."/>
            <person name="Kohler A."/>
            <person name="Symeonidi A."/>
            <person name="Balestrini R."/>
            <person name="Charron P."/>
            <person name="Duensing N."/>
            <person name="Frei-dit-Frey N."/>
            <person name="Gianinazzi-Pearson V."/>
            <person name="Gilbert B."/>
            <person name="Handa Y."/>
            <person name="Hijri M."/>
            <person name="Kaul R."/>
            <person name="Kawaguchi M."/>
            <person name="Krajinski F."/>
            <person name="Lammers P."/>
            <person name="Lapierre D."/>
            <person name="Masclaux F.G."/>
            <person name="Murat C."/>
            <person name="Morin E."/>
            <person name="Ndikumana S."/>
            <person name="Pagni M."/>
            <person name="Petitpierre D."/>
            <person name="Requena N."/>
            <person name="Rosikiewicz P."/>
            <person name="Riley R."/>
            <person name="Saito K."/>
            <person name="San Clemente H."/>
            <person name="Shapiro H."/>
            <person name="van Tuinen D."/>
            <person name="Becard G."/>
            <person name="Bonfante P."/>
            <person name="Paszkowski U."/>
            <person name="Shachar-Hill Y."/>
            <person name="Young J.P."/>
            <person name="Sanders I.R."/>
            <person name="Henrissat B."/>
            <person name="Rensing S.A."/>
            <person name="Grigoriev I.V."/>
            <person name="Corradi N."/>
            <person name="Roux C."/>
            <person name="Martin F."/>
        </authorList>
    </citation>
    <scope>NUCLEOTIDE SEQUENCE</scope>
    <source>
        <strain evidence="2">DAOM 197198</strain>
    </source>
</reference>
<feature type="region of interest" description="Disordered" evidence="1">
    <location>
        <begin position="540"/>
        <end position="559"/>
    </location>
</feature>
<dbReference type="HOGENOM" id="CLU_414548_0_0_1"/>
<evidence type="ECO:0000256" key="1">
    <source>
        <dbReference type="SAM" id="MobiDB-lite"/>
    </source>
</evidence>